<dbReference type="AlphaFoldDB" id="G5KHG2"/>
<accession>G5KHG2</accession>
<sequence>MTVIFAHRGSKWNRPENTIAAFDEALRVGSDGIELDVHRTKDNHLVVIHDESVDRTTNGVGLVRDLTLAELKELDAGSWFSVDYFREKIPTFIEVLEFLEEKNFQGFLNIEIKTNKFHYPHIEREIAQVMQMRQWPFKYLYCSFSFNSLKIMHEEDPEIELAYLVKRNPFKIFIGRKAKFIGALHPNKLWFFKRVTKVPFFGKNIRPWTLNKRKQISQTFDQKIVGFMTDNPELAVKIRNEKQRS</sequence>
<protein>
    <submittedName>
        <fullName evidence="2">Glycerophosphodiester phosphodiesterase family protein</fullName>
    </submittedName>
</protein>
<feature type="domain" description="GP-PDE" evidence="1">
    <location>
        <begin position="2"/>
        <end position="239"/>
    </location>
</feature>
<reference evidence="2 3" key="1">
    <citation type="journal article" date="2014" name="Int. J. Syst. Evol. Microbiol.">
        <title>Phylogenomics and the dynamic genome evolution of the genus Streptococcus.</title>
        <authorList>
            <consortium name="The Broad Institute Genome Sequencing Platform"/>
            <person name="Richards V.P."/>
            <person name="Palmer S.R."/>
            <person name="Pavinski Bitar P.D."/>
            <person name="Qin X."/>
            <person name="Weinstock G.M."/>
            <person name="Highlander S.K."/>
            <person name="Town C.D."/>
            <person name="Burne R.A."/>
            <person name="Stanhope M.J."/>
        </authorList>
    </citation>
    <scope>NUCLEOTIDE SEQUENCE [LARGE SCALE GENOMIC DNA]</scope>
    <source>
        <strain evidence="2 3">2285-97</strain>
    </source>
</reference>
<dbReference type="CDD" id="cd08563">
    <property type="entry name" value="GDPD_TtGDE_like"/>
    <property type="match status" value="1"/>
</dbReference>
<dbReference type="GO" id="GO:0008081">
    <property type="term" value="F:phosphoric diester hydrolase activity"/>
    <property type="evidence" value="ECO:0007669"/>
    <property type="project" value="InterPro"/>
</dbReference>
<dbReference type="PROSITE" id="PS51704">
    <property type="entry name" value="GP_PDE"/>
    <property type="match status" value="1"/>
</dbReference>
<keyword evidence="3" id="KW-1185">Reference proteome</keyword>
<dbReference type="STRING" id="764291.STRUR_1476"/>
<comment type="caution">
    <text evidence="2">The sequence shown here is derived from an EMBL/GenBank/DDBJ whole genome shotgun (WGS) entry which is preliminary data.</text>
</comment>
<dbReference type="InterPro" id="IPR030395">
    <property type="entry name" value="GP_PDE_dom"/>
</dbReference>
<evidence type="ECO:0000313" key="2">
    <source>
        <dbReference type="EMBL" id="EHJ55961.1"/>
    </source>
</evidence>
<organism evidence="2 3">
    <name type="scientific">Streptococcus urinalis 2285-97</name>
    <dbReference type="NCBI Taxonomy" id="764291"/>
    <lineage>
        <taxon>Bacteria</taxon>
        <taxon>Bacillati</taxon>
        <taxon>Bacillota</taxon>
        <taxon>Bacilli</taxon>
        <taxon>Lactobacillales</taxon>
        <taxon>Streptococcaceae</taxon>
        <taxon>Streptococcus</taxon>
    </lineage>
</organism>
<dbReference type="RefSeq" id="WP_006738737.1">
    <property type="nucleotide sequence ID" value="NZ_AEUZ02000001.1"/>
</dbReference>
<evidence type="ECO:0000259" key="1">
    <source>
        <dbReference type="PROSITE" id="PS51704"/>
    </source>
</evidence>
<dbReference type="Gene3D" id="3.20.20.190">
    <property type="entry name" value="Phosphatidylinositol (PI) phosphodiesterase"/>
    <property type="match status" value="1"/>
</dbReference>
<dbReference type="Proteomes" id="UP000005388">
    <property type="component" value="Unassembled WGS sequence"/>
</dbReference>
<dbReference type="InterPro" id="IPR017946">
    <property type="entry name" value="PLC-like_Pdiesterase_TIM-brl"/>
</dbReference>
<dbReference type="PANTHER" id="PTHR46211:SF1">
    <property type="entry name" value="GLYCEROPHOSPHODIESTER PHOSPHODIESTERASE, CYTOPLASMIC"/>
    <property type="match status" value="1"/>
</dbReference>
<proteinExistence type="predicted"/>
<name>G5KHG2_9STRE</name>
<evidence type="ECO:0000313" key="3">
    <source>
        <dbReference type="Proteomes" id="UP000005388"/>
    </source>
</evidence>
<dbReference type="EMBL" id="AEUZ02000001">
    <property type="protein sequence ID" value="EHJ55961.1"/>
    <property type="molecule type" value="Genomic_DNA"/>
</dbReference>
<dbReference type="eggNOG" id="COG0584">
    <property type="taxonomic scope" value="Bacteria"/>
</dbReference>
<dbReference type="PANTHER" id="PTHR46211">
    <property type="entry name" value="GLYCEROPHOSPHORYL DIESTER PHOSPHODIESTERASE"/>
    <property type="match status" value="1"/>
</dbReference>
<gene>
    <name evidence="2" type="ORF">STRUR_1476</name>
</gene>
<dbReference type="SUPFAM" id="SSF51695">
    <property type="entry name" value="PLC-like phosphodiesterases"/>
    <property type="match status" value="1"/>
</dbReference>
<dbReference type="GO" id="GO:0006629">
    <property type="term" value="P:lipid metabolic process"/>
    <property type="evidence" value="ECO:0007669"/>
    <property type="project" value="InterPro"/>
</dbReference>
<dbReference type="Pfam" id="PF03009">
    <property type="entry name" value="GDPD"/>
    <property type="match status" value="1"/>
</dbReference>